<evidence type="ECO:0000313" key="4">
    <source>
        <dbReference type="Proteomes" id="UP000249340"/>
    </source>
</evidence>
<dbReference type="AlphaFoldDB" id="A0A345T1Y1"/>
<proteinExistence type="predicted"/>
<dbReference type="RefSeq" id="WP_111493930.1">
    <property type="nucleotide sequence ID" value="NZ_CP031264.1"/>
</dbReference>
<dbReference type="InterPro" id="IPR029058">
    <property type="entry name" value="AB_hydrolase_fold"/>
</dbReference>
<keyword evidence="4" id="KW-1185">Reference proteome</keyword>
<dbReference type="InterPro" id="IPR000801">
    <property type="entry name" value="Esterase-like"/>
</dbReference>
<evidence type="ECO:0000256" key="1">
    <source>
        <dbReference type="SAM" id="MobiDB-lite"/>
    </source>
</evidence>
<dbReference type="Pfam" id="PF00756">
    <property type="entry name" value="Esterase"/>
    <property type="match status" value="1"/>
</dbReference>
<keyword evidence="2" id="KW-1133">Transmembrane helix</keyword>
<dbReference type="SUPFAM" id="SSF53474">
    <property type="entry name" value="alpha/beta-Hydrolases"/>
    <property type="match status" value="1"/>
</dbReference>
<dbReference type="OrthoDB" id="3849008at2"/>
<feature type="transmembrane region" description="Helical" evidence="2">
    <location>
        <begin position="39"/>
        <end position="60"/>
    </location>
</feature>
<gene>
    <name evidence="3" type="ORF">C7M71_023885</name>
</gene>
<feature type="transmembrane region" description="Helical" evidence="2">
    <location>
        <begin position="6"/>
        <end position="27"/>
    </location>
</feature>
<organism evidence="3 4">
    <name type="scientific">Peterkaempfera bronchialis</name>
    <dbReference type="NCBI Taxonomy" id="2126346"/>
    <lineage>
        <taxon>Bacteria</taxon>
        <taxon>Bacillati</taxon>
        <taxon>Actinomycetota</taxon>
        <taxon>Actinomycetes</taxon>
        <taxon>Kitasatosporales</taxon>
        <taxon>Streptomycetaceae</taxon>
        <taxon>Peterkaempfera</taxon>
    </lineage>
</organism>
<protein>
    <submittedName>
        <fullName evidence="3">Esterase</fullName>
    </submittedName>
</protein>
<dbReference type="PANTHER" id="PTHR48098:SF1">
    <property type="entry name" value="DIACYLGLYCEROL ACYLTRANSFERASE_MYCOLYLTRANSFERASE AG85A"/>
    <property type="match status" value="1"/>
</dbReference>
<dbReference type="InterPro" id="IPR050583">
    <property type="entry name" value="Mycobacterial_A85_antigen"/>
</dbReference>
<dbReference type="Proteomes" id="UP000249340">
    <property type="component" value="Chromosome"/>
</dbReference>
<dbReference type="PANTHER" id="PTHR48098">
    <property type="entry name" value="ENTEROCHELIN ESTERASE-RELATED"/>
    <property type="match status" value="1"/>
</dbReference>
<feature type="region of interest" description="Disordered" evidence="1">
    <location>
        <begin position="375"/>
        <end position="405"/>
    </location>
</feature>
<reference evidence="4" key="1">
    <citation type="submission" date="2018-07" db="EMBL/GenBank/DDBJ databases">
        <title>Streptacidiphilus bronchialis DSM 106435 chromosome.</title>
        <authorList>
            <person name="Batra D."/>
            <person name="Gulvik C.A."/>
        </authorList>
    </citation>
    <scope>NUCLEOTIDE SEQUENCE [LARGE SCALE GENOMIC DNA]</scope>
    <source>
        <strain evidence="4">DSM 106435</strain>
    </source>
</reference>
<feature type="compositionally biased region" description="Low complexity" evidence="1">
    <location>
        <begin position="394"/>
        <end position="405"/>
    </location>
</feature>
<keyword evidence="2" id="KW-0812">Transmembrane</keyword>
<dbReference type="GO" id="GO:0016747">
    <property type="term" value="F:acyltransferase activity, transferring groups other than amino-acyl groups"/>
    <property type="evidence" value="ECO:0007669"/>
    <property type="project" value="TreeGrafter"/>
</dbReference>
<evidence type="ECO:0000256" key="2">
    <source>
        <dbReference type="SAM" id="Phobius"/>
    </source>
</evidence>
<evidence type="ECO:0000313" key="3">
    <source>
        <dbReference type="EMBL" id="AXI79986.1"/>
    </source>
</evidence>
<accession>A0A345T1Y1</accession>
<name>A0A345T1Y1_9ACTN</name>
<dbReference type="EMBL" id="CP031264">
    <property type="protein sequence ID" value="AXI79986.1"/>
    <property type="molecule type" value="Genomic_DNA"/>
</dbReference>
<dbReference type="KEGG" id="stri:C7M71_023885"/>
<keyword evidence="2" id="KW-0472">Membrane</keyword>
<dbReference type="Gene3D" id="3.40.50.1820">
    <property type="entry name" value="alpha/beta hydrolase"/>
    <property type="match status" value="1"/>
</dbReference>
<sequence length="405" mass="43254">MDLTSGAFFALIVAVLVVLTVLVLALWNRIPGPKAVRHGGRLGLLLLNQAVAVLVALVWLNNTYAFYESWDDLLGNNGNQVALGPDGATPKVGAAALGGLQPKGTRSALSFDPYKRDVLISTAVGPSSRLRGELYVWLPPQYHEAAYQDKAFPVIELLPGQPGSPRTWFGALDVDRKLSGLIASQQTHPFILVAVTMNYTGIKDTGCTNIPNGPQADTWLAKDVPWLIKHSLRAAPDARHWAVMGYSAGGYCAVNLIVKHPSVFHSAVSLSGYNTPDSPFVVHNPALRAANSPVLRLRRMAAQPDIALLLAGSLQDGRTVADARSLLAELSRPAHGTTLTVAHGGHNTAVWAAMLPTALEWLTKNTAGPVHTARGIRAVPPPHRHPSRKEEVHAATAAPSTAARR</sequence>